<evidence type="ECO:0000256" key="9">
    <source>
        <dbReference type="ARBA" id="ARBA00023098"/>
    </source>
</evidence>
<dbReference type="GO" id="GO:0050660">
    <property type="term" value="F:flavin adenine dinucleotide binding"/>
    <property type="evidence" value="ECO:0007669"/>
    <property type="project" value="InterPro"/>
</dbReference>
<dbReference type="InterPro" id="IPR000172">
    <property type="entry name" value="GMC_OxRdtase_N"/>
</dbReference>
<dbReference type="EC" id="1.1.3.6" evidence="16"/>
<evidence type="ECO:0000256" key="3">
    <source>
        <dbReference type="ARBA" id="ARBA00022548"/>
    </source>
</evidence>
<keyword evidence="7" id="KW-1133">Transmembrane helix</keyword>
<feature type="compositionally biased region" description="Basic and acidic residues" evidence="19">
    <location>
        <begin position="327"/>
        <end position="341"/>
    </location>
</feature>
<dbReference type="OrthoDB" id="2122304at2759"/>
<keyword evidence="13" id="KW-0413">Isomerase</keyword>
<organism evidence="22 23">
    <name type="scientific">Moesziomyces aphidis</name>
    <name type="common">Pseudozyma aphidis</name>
    <dbReference type="NCBI Taxonomy" id="84754"/>
    <lineage>
        <taxon>Eukaryota</taxon>
        <taxon>Fungi</taxon>
        <taxon>Dikarya</taxon>
        <taxon>Basidiomycota</taxon>
        <taxon>Ustilaginomycotina</taxon>
        <taxon>Ustilaginomycetes</taxon>
        <taxon>Ustilaginales</taxon>
        <taxon>Ustilaginaceae</taxon>
        <taxon>Moesziomyces</taxon>
    </lineage>
</organism>
<comment type="pathway">
    <text evidence="15">Steroid metabolism; cholesterol degradation.</text>
</comment>
<keyword evidence="8" id="KW-0560">Oxidoreductase</keyword>
<dbReference type="Gene3D" id="3.50.50.60">
    <property type="entry name" value="FAD/NAD(P)-binding domain"/>
    <property type="match status" value="1"/>
</dbReference>
<evidence type="ECO:0000313" key="22">
    <source>
        <dbReference type="EMBL" id="ETS61730.1"/>
    </source>
</evidence>
<dbReference type="EC" id="5.3.3.1" evidence="14"/>
<keyword evidence="3" id="KW-0153">Cholesterol metabolism</keyword>
<dbReference type="PANTHER" id="PTHR47470">
    <property type="entry name" value="CHOLESTEROL OXIDASE"/>
    <property type="match status" value="1"/>
</dbReference>
<evidence type="ECO:0000256" key="14">
    <source>
        <dbReference type="ARBA" id="ARBA00038856"/>
    </source>
</evidence>
<dbReference type="EMBL" id="AWNI01000013">
    <property type="protein sequence ID" value="ETS61730.1"/>
    <property type="molecule type" value="Genomic_DNA"/>
</dbReference>
<evidence type="ECO:0000256" key="18">
    <source>
        <dbReference type="ARBA" id="ARBA00049778"/>
    </source>
</evidence>
<evidence type="ECO:0000256" key="15">
    <source>
        <dbReference type="ARBA" id="ARBA00049645"/>
    </source>
</evidence>
<comment type="caution">
    <text evidence="22">The sequence shown here is derived from an EMBL/GenBank/DDBJ whole genome shotgun (WGS) entry which is preliminary data.</text>
</comment>
<dbReference type="Pfam" id="PF00732">
    <property type="entry name" value="GMC_oxred_N"/>
    <property type="match status" value="1"/>
</dbReference>
<dbReference type="PANTHER" id="PTHR47470:SF1">
    <property type="entry name" value="FAD-DEPENDENT OXIDOREDUCTASE 2 FAD BINDING DOMAIN-CONTAINING PROTEIN"/>
    <property type="match status" value="1"/>
</dbReference>
<evidence type="ECO:0000256" key="19">
    <source>
        <dbReference type="SAM" id="MobiDB-lite"/>
    </source>
</evidence>
<evidence type="ECO:0000256" key="11">
    <source>
        <dbReference type="ARBA" id="ARBA00023166"/>
    </source>
</evidence>
<evidence type="ECO:0000313" key="23">
    <source>
        <dbReference type="Proteomes" id="UP000019462"/>
    </source>
</evidence>
<gene>
    <name evidence="22" type="ORF">PaG_03824</name>
</gene>
<feature type="domain" description="Glucose-methanol-choline oxidoreductase C-terminal" evidence="21">
    <location>
        <begin position="762"/>
        <end position="816"/>
    </location>
</feature>
<dbReference type="SUPFAM" id="SSF51905">
    <property type="entry name" value="FAD/NAD(P)-binding domain"/>
    <property type="match status" value="1"/>
</dbReference>
<evidence type="ECO:0000256" key="5">
    <source>
        <dbReference type="ARBA" id="ARBA00022692"/>
    </source>
</evidence>
<evidence type="ECO:0000256" key="8">
    <source>
        <dbReference type="ARBA" id="ARBA00023002"/>
    </source>
</evidence>
<dbReference type="Gene3D" id="3.30.410.10">
    <property type="entry name" value="Cholesterol Oxidase, domain 2"/>
    <property type="match status" value="1"/>
</dbReference>
<reference evidence="22 23" key="1">
    <citation type="journal article" date="2014" name="Genome Announc.">
        <title>Genome sequence of the basidiomycetous fungus Pseudozyma aphidis DSM70725, an efficient producer of biosurfactant mannosylerythritol lipids.</title>
        <authorList>
            <person name="Lorenz S."/>
            <person name="Guenther M."/>
            <person name="Grumaz C."/>
            <person name="Rupp S."/>
            <person name="Zibek S."/>
            <person name="Sohn K."/>
        </authorList>
    </citation>
    <scope>NUCLEOTIDE SEQUENCE [LARGE SCALE GENOMIC DNA]</scope>
    <source>
        <strain evidence="23">ATCC 32657 / CBS 517.83 / DSM 70725 / JCM 10318 / NBRC 10182 / NRRL Y-7954 / St-0401</strain>
    </source>
</reference>
<keyword evidence="9" id="KW-0443">Lipid metabolism</keyword>
<evidence type="ECO:0000259" key="21">
    <source>
        <dbReference type="Pfam" id="PF05199"/>
    </source>
</evidence>
<accession>W3VJQ8</accession>
<dbReference type="Gene3D" id="1.20.120.550">
    <property type="entry name" value="Membrane associated eicosanoid/glutathione metabolism-like domain"/>
    <property type="match status" value="1"/>
</dbReference>
<keyword evidence="23" id="KW-1185">Reference proteome</keyword>
<evidence type="ECO:0000256" key="1">
    <source>
        <dbReference type="ARBA" id="ARBA00001974"/>
    </source>
</evidence>
<keyword evidence="4" id="KW-0285">Flavoprotein</keyword>
<feature type="domain" description="Glucose-methanol-choline oxidoreductase N-terminal" evidence="20">
    <location>
        <begin position="434"/>
        <end position="616"/>
    </location>
</feature>
<dbReference type="GO" id="GO:0016995">
    <property type="term" value="F:cholesterol oxidase activity"/>
    <property type="evidence" value="ECO:0007669"/>
    <property type="project" value="UniProtKB-EC"/>
</dbReference>
<feature type="region of interest" description="Disordered" evidence="19">
    <location>
        <begin position="326"/>
        <end position="346"/>
    </location>
</feature>
<dbReference type="AlphaFoldDB" id="W3VJQ8"/>
<evidence type="ECO:0000256" key="17">
    <source>
        <dbReference type="ARBA" id="ARBA00049744"/>
    </source>
</evidence>
<proteinExistence type="predicted"/>
<keyword evidence="5" id="KW-0812">Transmembrane</keyword>
<dbReference type="InterPro" id="IPR023352">
    <property type="entry name" value="MAPEG-like_dom_sf"/>
</dbReference>
<dbReference type="InterPro" id="IPR052542">
    <property type="entry name" value="Cholesterol_Oxidase"/>
</dbReference>
<evidence type="ECO:0000256" key="13">
    <source>
        <dbReference type="ARBA" id="ARBA00023235"/>
    </source>
</evidence>
<evidence type="ECO:0000256" key="12">
    <source>
        <dbReference type="ARBA" id="ARBA00023221"/>
    </source>
</evidence>
<keyword evidence="10" id="KW-0472">Membrane</keyword>
<dbReference type="Pfam" id="PF01124">
    <property type="entry name" value="MAPEG"/>
    <property type="match status" value="1"/>
</dbReference>
<dbReference type="SUPFAM" id="SSF161084">
    <property type="entry name" value="MAPEG domain-like"/>
    <property type="match status" value="1"/>
</dbReference>
<evidence type="ECO:0000256" key="16">
    <source>
        <dbReference type="ARBA" id="ARBA00049723"/>
    </source>
</evidence>
<sequence length="855" mass="94180">MANPRLLMAEIMSKPNKSSVERKMIRAESCQVNGFENLGLFAAAVLAGNFARLPHGELNKLTLAYILSRAVFNLLYIHIENENLAYCRTGSYVVGLGIVFHLADMYGSPYVIASIAARLPPTETVSVASDMIVELAALLLNCVVLALWPFKLVWWSIGTDRSYGLLSKSQSELSAAFETLPSPLHHELSGLHPGRIFGFHGLNAVPATAKILLYNIINMVSPWLGKNFEDGGGANAWKFLSAISCHFGWYEFDRMESGSDDPLQLNYNTRRNPAFMRAIRGEIKLLQPGIYLARMTYVTKKSAITLLYFVLEAPSVDGELAMATEDTDPHPGRFRERDEAAQGHPTPSFSTIIVGSGFGGASVASTLVEGGMEDVLVLERGPWRKTSQNMAIPTHALAPLPQGWHFFSYLIHRVSNRFLPIRINRYGLFDISLGSDQIVVASNSVGGGSIVYSAMNTKPDDPGYWHKALSRPFADKFDEHYDWIMAKLGSRVSTFEDELPNWLPKVFERSQDFVASLEKQVPVSIKHDRDCKDNSFLGSNNGSKKTLDQALLVPAMEKGLSVSALTECIRVKKHIDGKFSVHVRHHTGLGYDQVYTADNVVLASGTMNTVRLLFCSRQDLGNPAIPALGTGWSSNGDVVALWKLDDTCNDLSLGPPSHGRFTLKDGGEQSSGHIFRLGFNGFSQVPLPRFLKNFFRRNALLLGMDADRCQGMLRPSSHSSHLDVQYKSTQEDAIPRIRSLFKRIARISGKGVWHLPFANQAFTVHPLGGARVADNQEYGVVNEFGEVFGVKGLYVADAAALPAATGTPPSMTVAAWGRHVGLQMVRRHIKVDPMIRNDVTRVSASEVSFSSSELH</sequence>
<evidence type="ECO:0000256" key="2">
    <source>
        <dbReference type="ARBA" id="ARBA00004370"/>
    </source>
</evidence>
<name>W3VJQ8_MOEAP</name>
<evidence type="ECO:0000256" key="6">
    <source>
        <dbReference type="ARBA" id="ARBA00022827"/>
    </source>
</evidence>
<evidence type="ECO:0000256" key="10">
    <source>
        <dbReference type="ARBA" id="ARBA00023136"/>
    </source>
</evidence>
<dbReference type="InterPro" id="IPR036188">
    <property type="entry name" value="FAD/NAD-bd_sf"/>
</dbReference>
<dbReference type="Proteomes" id="UP000019462">
    <property type="component" value="Unassembled WGS sequence"/>
</dbReference>
<protein>
    <recommendedName>
        <fullName evidence="17">Cholesterol oxidase</fullName>
        <ecNumber evidence="16">1.1.3.6</ecNumber>
        <ecNumber evidence="14">5.3.3.1</ecNumber>
    </recommendedName>
    <alternativeName>
        <fullName evidence="18">Cholesterol isomerase</fullName>
    </alternativeName>
</protein>
<evidence type="ECO:0000256" key="4">
    <source>
        <dbReference type="ARBA" id="ARBA00022630"/>
    </source>
</evidence>
<keyword evidence="11" id="KW-1207">Sterol metabolism</keyword>
<dbReference type="GO" id="GO:0004769">
    <property type="term" value="F:steroid Delta-isomerase activity"/>
    <property type="evidence" value="ECO:0007669"/>
    <property type="project" value="UniProtKB-EC"/>
</dbReference>
<dbReference type="InterPro" id="IPR001129">
    <property type="entry name" value="Membr-assoc_MAPEG"/>
</dbReference>
<evidence type="ECO:0000259" key="20">
    <source>
        <dbReference type="Pfam" id="PF00732"/>
    </source>
</evidence>
<keyword evidence="12" id="KW-0753">Steroid metabolism</keyword>
<dbReference type="HOGENOM" id="CLU_334032_0_0_1"/>
<comment type="subcellular location">
    <subcellularLocation>
        <location evidence="2">Membrane</location>
    </subcellularLocation>
</comment>
<dbReference type="GO" id="GO:0016020">
    <property type="term" value="C:membrane"/>
    <property type="evidence" value="ECO:0007669"/>
    <property type="project" value="UniProtKB-SubCell"/>
</dbReference>
<keyword evidence="6" id="KW-0274">FAD</keyword>
<dbReference type="InterPro" id="IPR007867">
    <property type="entry name" value="GMC_OxRtase_C"/>
</dbReference>
<dbReference type="Pfam" id="PF05199">
    <property type="entry name" value="GMC_oxred_C"/>
    <property type="match status" value="1"/>
</dbReference>
<evidence type="ECO:0000256" key="7">
    <source>
        <dbReference type="ARBA" id="ARBA00022989"/>
    </source>
</evidence>
<comment type="cofactor">
    <cofactor evidence="1">
        <name>FAD</name>
        <dbReference type="ChEBI" id="CHEBI:57692"/>
    </cofactor>
</comment>
<dbReference type="GO" id="GO:0008203">
    <property type="term" value="P:cholesterol metabolic process"/>
    <property type="evidence" value="ECO:0007669"/>
    <property type="project" value="UniProtKB-KW"/>
</dbReference>